<dbReference type="GO" id="GO:0030170">
    <property type="term" value="F:pyridoxal phosphate binding"/>
    <property type="evidence" value="ECO:0007669"/>
    <property type="project" value="InterPro"/>
</dbReference>
<feature type="modified residue" description="N6-(pyridoxal phosphate)lysine" evidence="14">
    <location>
        <position position="262"/>
    </location>
</feature>
<dbReference type="eggNOG" id="KOG0259">
    <property type="taxonomic scope" value="Eukaryota"/>
</dbReference>
<evidence type="ECO:0000256" key="11">
    <source>
        <dbReference type="ARBA" id="ARBA00023232"/>
    </source>
</evidence>
<dbReference type="InterPro" id="IPR004838">
    <property type="entry name" value="NHTrfase_class1_PyrdxlP-BS"/>
</dbReference>
<evidence type="ECO:0000256" key="9">
    <source>
        <dbReference type="ARBA" id="ARBA00022878"/>
    </source>
</evidence>
<protein>
    <recommendedName>
        <fullName evidence="6 13">Tyrosine aminotransferase</fullName>
        <shortName evidence="13">TAT</shortName>
        <ecNumber evidence="5 13">2.6.1.5</ecNumber>
    </recommendedName>
</protein>
<proteinExistence type="inferred from homology"/>
<dbReference type="PROSITE" id="PS00105">
    <property type="entry name" value="AA_TRANSFER_CLASS_1"/>
    <property type="match status" value="1"/>
</dbReference>
<dbReference type="HOGENOM" id="CLU_017584_4_2_1"/>
<evidence type="ECO:0000313" key="16">
    <source>
        <dbReference type="EMBL" id="EFA03251.1"/>
    </source>
</evidence>
<dbReference type="NCBIfam" id="TIGR01264">
    <property type="entry name" value="tyr_amTase_E"/>
    <property type="match status" value="1"/>
</dbReference>
<dbReference type="Proteomes" id="UP000007266">
    <property type="component" value="Linkage group 5"/>
</dbReference>
<dbReference type="NCBIfam" id="TIGR01265">
    <property type="entry name" value="tyr_nico_aTase"/>
    <property type="match status" value="1"/>
</dbReference>
<feature type="domain" description="Aminotransferase class I/classII large" evidence="15">
    <location>
        <begin position="52"/>
        <end position="415"/>
    </location>
</feature>
<keyword evidence="17" id="KW-1185">Reference proteome</keyword>
<evidence type="ECO:0000256" key="4">
    <source>
        <dbReference type="ARBA" id="ARBA00011738"/>
    </source>
</evidence>
<name>D6WN14_TRICA</name>
<reference evidence="16 17" key="1">
    <citation type="journal article" date="2008" name="Nature">
        <title>The genome of the model beetle and pest Tribolium castaneum.</title>
        <authorList>
            <consortium name="Tribolium Genome Sequencing Consortium"/>
            <person name="Richards S."/>
            <person name="Gibbs R.A."/>
            <person name="Weinstock G.M."/>
            <person name="Brown S.J."/>
            <person name="Denell R."/>
            <person name="Beeman R.W."/>
            <person name="Gibbs R."/>
            <person name="Beeman R.W."/>
            <person name="Brown S.J."/>
            <person name="Bucher G."/>
            <person name="Friedrich M."/>
            <person name="Grimmelikhuijzen C.J."/>
            <person name="Klingler M."/>
            <person name="Lorenzen M."/>
            <person name="Richards S."/>
            <person name="Roth S."/>
            <person name="Schroder R."/>
            <person name="Tautz D."/>
            <person name="Zdobnov E.M."/>
            <person name="Muzny D."/>
            <person name="Gibbs R.A."/>
            <person name="Weinstock G.M."/>
            <person name="Attaway T."/>
            <person name="Bell S."/>
            <person name="Buhay C.J."/>
            <person name="Chandrabose M.N."/>
            <person name="Chavez D."/>
            <person name="Clerk-Blankenburg K.P."/>
            <person name="Cree A."/>
            <person name="Dao M."/>
            <person name="Davis C."/>
            <person name="Chacko J."/>
            <person name="Dinh H."/>
            <person name="Dugan-Rocha S."/>
            <person name="Fowler G."/>
            <person name="Garner T.T."/>
            <person name="Garnes J."/>
            <person name="Gnirke A."/>
            <person name="Hawes A."/>
            <person name="Hernandez J."/>
            <person name="Hines S."/>
            <person name="Holder M."/>
            <person name="Hume J."/>
            <person name="Jhangiani S.N."/>
            <person name="Joshi V."/>
            <person name="Khan Z.M."/>
            <person name="Jackson L."/>
            <person name="Kovar C."/>
            <person name="Kowis A."/>
            <person name="Lee S."/>
            <person name="Lewis L.R."/>
            <person name="Margolis J."/>
            <person name="Morgan M."/>
            <person name="Nazareth L.V."/>
            <person name="Nguyen N."/>
            <person name="Okwuonu G."/>
            <person name="Parker D."/>
            <person name="Richards S."/>
            <person name="Ruiz S.J."/>
            <person name="Santibanez J."/>
            <person name="Savard J."/>
            <person name="Scherer S.E."/>
            <person name="Schneider B."/>
            <person name="Sodergren E."/>
            <person name="Tautz D."/>
            <person name="Vattahil S."/>
            <person name="Villasana D."/>
            <person name="White C.S."/>
            <person name="Wright R."/>
            <person name="Park Y."/>
            <person name="Beeman R.W."/>
            <person name="Lord J."/>
            <person name="Oppert B."/>
            <person name="Lorenzen M."/>
            <person name="Brown S."/>
            <person name="Wang L."/>
            <person name="Savard J."/>
            <person name="Tautz D."/>
            <person name="Richards S."/>
            <person name="Weinstock G."/>
            <person name="Gibbs R.A."/>
            <person name="Liu Y."/>
            <person name="Worley K."/>
            <person name="Weinstock G."/>
            <person name="Elsik C.G."/>
            <person name="Reese J.T."/>
            <person name="Elhaik E."/>
            <person name="Landan G."/>
            <person name="Graur D."/>
            <person name="Arensburger P."/>
            <person name="Atkinson P."/>
            <person name="Beeman R.W."/>
            <person name="Beidler J."/>
            <person name="Brown S.J."/>
            <person name="Demuth J.P."/>
            <person name="Drury D.W."/>
            <person name="Du Y.Z."/>
            <person name="Fujiwara H."/>
            <person name="Lorenzen M."/>
            <person name="Maselli V."/>
            <person name="Osanai M."/>
            <person name="Park Y."/>
            <person name="Robertson H.M."/>
            <person name="Tu Z."/>
            <person name="Wang J.J."/>
            <person name="Wang S."/>
            <person name="Richards S."/>
            <person name="Song H."/>
            <person name="Zhang L."/>
            <person name="Sodergren E."/>
            <person name="Werner D."/>
            <person name="Stanke M."/>
            <person name="Morgenstern B."/>
            <person name="Solovyev V."/>
            <person name="Kosarev P."/>
            <person name="Brown G."/>
            <person name="Chen H.C."/>
            <person name="Ermolaeva O."/>
            <person name="Hlavina W."/>
            <person name="Kapustin Y."/>
            <person name="Kiryutin B."/>
            <person name="Kitts P."/>
            <person name="Maglott D."/>
            <person name="Pruitt K."/>
            <person name="Sapojnikov V."/>
            <person name="Souvorov A."/>
            <person name="Mackey A.J."/>
            <person name="Waterhouse R.M."/>
            <person name="Wyder S."/>
            <person name="Zdobnov E.M."/>
            <person name="Zdobnov E.M."/>
            <person name="Wyder S."/>
            <person name="Kriventseva E.V."/>
            <person name="Kadowaki T."/>
            <person name="Bork P."/>
            <person name="Aranda M."/>
            <person name="Bao R."/>
            <person name="Beermann A."/>
            <person name="Berns N."/>
            <person name="Bolognesi R."/>
            <person name="Bonneton F."/>
            <person name="Bopp D."/>
            <person name="Brown S.J."/>
            <person name="Bucher G."/>
            <person name="Butts T."/>
            <person name="Chaumot A."/>
            <person name="Denell R.E."/>
            <person name="Ferrier D.E."/>
            <person name="Friedrich M."/>
            <person name="Gordon C.M."/>
            <person name="Jindra M."/>
            <person name="Klingler M."/>
            <person name="Lan Q."/>
            <person name="Lattorff H.M."/>
            <person name="Laudet V."/>
            <person name="von Levetsow C."/>
            <person name="Liu Z."/>
            <person name="Lutz R."/>
            <person name="Lynch J.A."/>
            <person name="da Fonseca R.N."/>
            <person name="Posnien N."/>
            <person name="Reuter R."/>
            <person name="Roth S."/>
            <person name="Savard J."/>
            <person name="Schinko J.B."/>
            <person name="Schmitt C."/>
            <person name="Schoppmeier M."/>
            <person name="Schroder R."/>
            <person name="Shippy T.D."/>
            <person name="Simonnet F."/>
            <person name="Marques-Souza H."/>
            <person name="Tautz D."/>
            <person name="Tomoyasu Y."/>
            <person name="Trauner J."/>
            <person name="Van der Zee M."/>
            <person name="Vervoort M."/>
            <person name="Wittkopp N."/>
            <person name="Wimmer E.A."/>
            <person name="Yang X."/>
            <person name="Jones A.K."/>
            <person name="Sattelle D.B."/>
            <person name="Ebert P.R."/>
            <person name="Nelson D."/>
            <person name="Scott J.G."/>
            <person name="Beeman R.W."/>
            <person name="Muthukrishnan S."/>
            <person name="Kramer K.J."/>
            <person name="Arakane Y."/>
            <person name="Beeman R.W."/>
            <person name="Zhu Q."/>
            <person name="Hogenkamp D."/>
            <person name="Dixit R."/>
            <person name="Oppert B."/>
            <person name="Jiang H."/>
            <person name="Zou Z."/>
            <person name="Marshall J."/>
            <person name="Elpidina E."/>
            <person name="Vinokurov K."/>
            <person name="Oppert C."/>
            <person name="Zou Z."/>
            <person name="Evans J."/>
            <person name="Lu Z."/>
            <person name="Zhao P."/>
            <person name="Sumathipala N."/>
            <person name="Altincicek B."/>
            <person name="Vilcinskas A."/>
            <person name="Williams M."/>
            <person name="Hultmark D."/>
            <person name="Hetru C."/>
            <person name="Jiang H."/>
            <person name="Grimmelikhuijzen C.J."/>
            <person name="Hauser F."/>
            <person name="Cazzamali G."/>
            <person name="Williamson M."/>
            <person name="Park Y."/>
            <person name="Li B."/>
            <person name="Tanaka Y."/>
            <person name="Predel R."/>
            <person name="Neupert S."/>
            <person name="Schachtner J."/>
            <person name="Verleyen P."/>
            <person name="Raible F."/>
            <person name="Bork P."/>
            <person name="Friedrich M."/>
            <person name="Walden K.K."/>
            <person name="Robertson H.M."/>
            <person name="Angeli S."/>
            <person name="Foret S."/>
            <person name="Bucher G."/>
            <person name="Schuetz S."/>
            <person name="Maleszka R."/>
            <person name="Wimmer E.A."/>
            <person name="Beeman R.W."/>
            <person name="Lorenzen M."/>
            <person name="Tomoyasu Y."/>
            <person name="Miller S.C."/>
            <person name="Grossmann D."/>
            <person name="Bucher G."/>
        </authorList>
    </citation>
    <scope>NUCLEOTIDE SEQUENCE [LARGE SCALE GENOMIC DNA]</scope>
    <source>
        <strain evidence="16 17">Georgia GA2</strain>
    </source>
</reference>
<dbReference type="GO" id="GO:0004838">
    <property type="term" value="F:L-tyrosine-2-oxoglutarate transaminase activity"/>
    <property type="evidence" value="ECO:0000318"/>
    <property type="project" value="GO_Central"/>
</dbReference>
<comment type="pathway">
    <text evidence="2 13">Amino-acid degradation; L-phenylalanine degradation; acetoacetate and fumarate from L-phenylalanine: step 2/6.</text>
</comment>
<comment type="cofactor">
    <cofactor evidence="1 13 14">
        <name>pyridoxal 5'-phosphate</name>
        <dbReference type="ChEBI" id="CHEBI:597326"/>
    </cofactor>
</comment>
<keyword evidence="10 13" id="KW-0663">Pyridoxal phosphate</keyword>
<evidence type="ECO:0000256" key="12">
    <source>
        <dbReference type="ARBA" id="ARBA00047798"/>
    </source>
</evidence>
<evidence type="ECO:0000256" key="3">
    <source>
        <dbReference type="ARBA" id="ARBA00007441"/>
    </source>
</evidence>
<dbReference type="InterPro" id="IPR005957">
    <property type="entry name" value="Tyrosine_aminoTrfase"/>
</dbReference>
<dbReference type="InterPro" id="IPR015422">
    <property type="entry name" value="PyrdxlP-dep_Trfase_small"/>
</dbReference>
<evidence type="ECO:0000256" key="8">
    <source>
        <dbReference type="ARBA" id="ARBA00022679"/>
    </source>
</evidence>
<dbReference type="GO" id="GO:0006559">
    <property type="term" value="P:L-phenylalanine catabolic process"/>
    <property type="evidence" value="ECO:0000318"/>
    <property type="project" value="GO_Central"/>
</dbReference>
<dbReference type="Pfam" id="PF00155">
    <property type="entry name" value="Aminotran_1_2"/>
    <property type="match status" value="1"/>
</dbReference>
<comment type="catalytic activity">
    <reaction evidence="12 13">
        <text>L-tyrosine + 2-oxoglutarate = 3-(4-hydroxyphenyl)pyruvate + L-glutamate</text>
        <dbReference type="Rhea" id="RHEA:15093"/>
        <dbReference type="ChEBI" id="CHEBI:16810"/>
        <dbReference type="ChEBI" id="CHEBI:29985"/>
        <dbReference type="ChEBI" id="CHEBI:36242"/>
        <dbReference type="ChEBI" id="CHEBI:58315"/>
        <dbReference type="EC" id="2.6.1.5"/>
    </reaction>
</comment>
<accession>D6WN14</accession>
<dbReference type="KEGG" id="tca:659321"/>
<dbReference type="PhylomeDB" id="D6WN14"/>
<dbReference type="STRING" id="7070.D6WN14"/>
<comment type="subunit">
    <text evidence="4 13">Homodimer.</text>
</comment>
<dbReference type="InParanoid" id="D6WN14"/>
<dbReference type="FunCoup" id="D6WN14">
    <property type="interactions" value="71"/>
</dbReference>
<organism evidence="16 17">
    <name type="scientific">Tribolium castaneum</name>
    <name type="common">Red flour beetle</name>
    <dbReference type="NCBI Taxonomy" id="7070"/>
    <lineage>
        <taxon>Eukaryota</taxon>
        <taxon>Metazoa</taxon>
        <taxon>Ecdysozoa</taxon>
        <taxon>Arthropoda</taxon>
        <taxon>Hexapoda</taxon>
        <taxon>Insecta</taxon>
        <taxon>Pterygota</taxon>
        <taxon>Neoptera</taxon>
        <taxon>Endopterygota</taxon>
        <taxon>Coleoptera</taxon>
        <taxon>Polyphaga</taxon>
        <taxon>Cucujiformia</taxon>
        <taxon>Tenebrionidae</taxon>
        <taxon>Tenebrionidae incertae sedis</taxon>
        <taxon>Tribolium</taxon>
    </lineage>
</organism>
<evidence type="ECO:0000256" key="2">
    <source>
        <dbReference type="ARBA" id="ARBA00005203"/>
    </source>
</evidence>
<evidence type="ECO:0000256" key="13">
    <source>
        <dbReference type="PIRNR" id="PIRNR000517"/>
    </source>
</evidence>
<dbReference type="EMBL" id="KQ971343">
    <property type="protein sequence ID" value="EFA03251.1"/>
    <property type="molecule type" value="Genomic_DNA"/>
</dbReference>
<dbReference type="CDD" id="cd00609">
    <property type="entry name" value="AAT_like"/>
    <property type="match status" value="1"/>
</dbReference>
<evidence type="ECO:0000256" key="5">
    <source>
        <dbReference type="ARBA" id="ARBA00012749"/>
    </source>
</evidence>
<dbReference type="SUPFAM" id="SSF53383">
    <property type="entry name" value="PLP-dependent transferases"/>
    <property type="match status" value="1"/>
</dbReference>
<keyword evidence="8" id="KW-0808">Transferase</keyword>
<dbReference type="OrthoDB" id="7042322at2759"/>
<dbReference type="OMA" id="CALDLCI"/>
<evidence type="ECO:0000256" key="7">
    <source>
        <dbReference type="ARBA" id="ARBA00022576"/>
    </source>
</evidence>
<dbReference type="InterPro" id="IPR015421">
    <property type="entry name" value="PyrdxlP-dep_Trfase_major"/>
</dbReference>
<keyword evidence="11" id="KW-0585">Phenylalanine catabolism</keyword>
<dbReference type="UniPathway" id="UPA00139">
    <property type="reaction ID" value="UER00338"/>
</dbReference>
<dbReference type="Gene3D" id="3.40.640.10">
    <property type="entry name" value="Type I PLP-dependent aspartate aminotransferase-like (Major domain)"/>
    <property type="match status" value="1"/>
</dbReference>
<evidence type="ECO:0000313" key="17">
    <source>
        <dbReference type="Proteomes" id="UP000007266"/>
    </source>
</evidence>
<evidence type="ECO:0000256" key="10">
    <source>
        <dbReference type="ARBA" id="ARBA00022898"/>
    </source>
</evidence>
<reference evidence="16 17" key="2">
    <citation type="journal article" date="2010" name="Nucleic Acids Res.">
        <title>BeetleBase in 2010: revisions to provide comprehensive genomic information for Tribolium castaneum.</title>
        <authorList>
            <person name="Kim H.S."/>
            <person name="Murphy T."/>
            <person name="Xia J."/>
            <person name="Caragea D."/>
            <person name="Park Y."/>
            <person name="Beeman R.W."/>
            <person name="Lorenzen M.D."/>
            <person name="Butcher S."/>
            <person name="Manak J.R."/>
            <person name="Brown S.J."/>
        </authorList>
    </citation>
    <scope>GENOME REANNOTATION</scope>
    <source>
        <strain evidence="16 17">Georgia GA2</strain>
    </source>
</reference>
<gene>
    <name evidence="16" type="primary">AUGUSTUS-3.0.2_13185</name>
    <name evidence="16" type="ORF">TcasGA2_TC013185</name>
</gene>
<dbReference type="InterPro" id="IPR015424">
    <property type="entry name" value="PyrdxlP-dep_Trfase"/>
</dbReference>
<keyword evidence="7 16" id="KW-0032">Aminotransferase</keyword>
<dbReference type="PIRSF" id="PIRSF000517">
    <property type="entry name" value="Tyr_transaminase"/>
    <property type="match status" value="1"/>
</dbReference>
<comment type="function">
    <text evidence="13">Transaminase involved in tyrosine breakdown. Converts tyrosine to p-hydroxyphenylpyruvate.</text>
</comment>
<evidence type="ECO:0000256" key="14">
    <source>
        <dbReference type="PIRSR" id="PIRSR000517-1"/>
    </source>
</evidence>
<dbReference type="EC" id="2.6.1.5" evidence="5 13"/>
<evidence type="ECO:0000256" key="6">
    <source>
        <dbReference type="ARBA" id="ARBA00015959"/>
    </source>
</evidence>
<evidence type="ECO:0000259" key="15">
    <source>
        <dbReference type="Pfam" id="PF00155"/>
    </source>
</evidence>
<dbReference type="PANTHER" id="PTHR45744:SF2">
    <property type="entry name" value="TYROSINE AMINOTRANSFERASE"/>
    <property type="match status" value="1"/>
</dbReference>
<dbReference type="InterPro" id="IPR004839">
    <property type="entry name" value="Aminotransferase_I/II_large"/>
</dbReference>
<dbReference type="Gene3D" id="3.90.1150.10">
    <property type="entry name" value="Aspartate Aminotransferase, domain 1"/>
    <property type="match status" value="1"/>
</dbReference>
<dbReference type="GO" id="GO:0006572">
    <property type="term" value="P:L-tyrosine catabolic process"/>
    <property type="evidence" value="ECO:0000318"/>
    <property type="project" value="GO_Central"/>
</dbReference>
<comment type="similarity">
    <text evidence="3 13">Belongs to the class-I pyridoxal-phosphate-dependent aminotransferase family.</text>
</comment>
<keyword evidence="9" id="KW-0828">Tyrosine catabolism</keyword>
<sequence length="425" mass="47326">MLDNQLAEKQSIIFQGKAEKWEVDSSTTAKNCKNYIREIVDTLDLQPNPEKPVIALSIGDPTVYGNLKPSEETTQAVIDVIREGSCNGYAPCVGYDKSREAVANYLNQNGSKLTKNDIILCSGCSSSLEICITALCDAKKNHNLLMPRPGFSIYRTLAEAIGVTVRYYNLIPEKNWQIDVDHLRSQIDQNTAVIVLNNPSNPCGSVYSAEHLKDVLEVAFTHRIPVIADEIYERLVFPGNSFHSTAVLNSGVPLLICGGLAKRFLAPGWRLGWIAICDEGGAFEPNVRKALISLSQRIIGSNTLVQGALPAILFKTPQSFHDNLINTLHKNAILAYSMLQNIEGLVPYMPQGTMYMMVELCFNRFPFSDVLQFVIKMMEEESVFCLPGDCFQISGFIRIVLTVPEDLLLEACKRISEFCKRHIIK</sequence>
<dbReference type="PANTHER" id="PTHR45744">
    <property type="entry name" value="TYROSINE AMINOTRANSFERASE"/>
    <property type="match status" value="1"/>
</dbReference>
<evidence type="ECO:0000256" key="1">
    <source>
        <dbReference type="ARBA" id="ARBA00001933"/>
    </source>
</evidence>
<dbReference type="AlphaFoldDB" id="D6WN14"/>
<dbReference type="InterPro" id="IPR005958">
    <property type="entry name" value="TyrNic_aminoTrfase"/>
</dbReference>